<dbReference type="AlphaFoldDB" id="C4L0N8"/>
<dbReference type="STRING" id="360911.EAT1b_0021"/>
<protein>
    <submittedName>
        <fullName evidence="1">Uncharacterized protein</fullName>
    </submittedName>
</protein>
<reference evidence="1 2" key="1">
    <citation type="journal article" date="2011" name="J. Bacteriol.">
        <title>Complete genome sequence of the Thermophilic Bacterium Exiguobacterium sp. AT1b.</title>
        <authorList>
            <person name="Vishnivetskaya T.A."/>
            <person name="Lucas S."/>
            <person name="Copeland A."/>
            <person name="Lapidus A."/>
            <person name="Glavina Del Rio T."/>
            <person name="Dalin E."/>
            <person name="Tice H."/>
            <person name="Bruce D.C."/>
            <person name="Goodwin L.A."/>
            <person name="Pitluck S."/>
            <person name="Saunders E."/>
            <person name="Brettin T."/>
            <person name="Detter C."/>
            <person name="Han C."/>
            <person name="Larimer F."/>
            <person name="Land M.L."/>
            <person name="Hauser L.J."/>
            <person name="Kyrpides N.C."/>
            <person name="Ovchinnikova G."/>
            <person name="Kathariou S."/>
            <person name="Ramaley R.F."/>
            <person name="Rodrigues D.F."/>
            <person name="Hendrix C."/>
            <person name="Richardson P."/>
            <person name="Tiedje J.M."/>
        </authorList>
    </citation>
    <scope>NUCLEOTIDE SEQUENCE [LARGE SCALE GENOMIC DNA]</scope>
    <source>
        <strain evidence="2">ATCC BAA-1283 / AT1b</strain>
    </source>
</reference>
<gene>
    <name evidence="1" type="ordered locus">EAT1b_0021</name>
</gene>
<dbReference type="RefSeq" id="WP_012726075.1">
    <property type="nucleotide sequence ID" value="NC_012673.1"/>
</dbReference>
<dbReference type="HOGENOM" id="CLU_1692868_0_0_9"/>
<proteinExistence type="predicted"/>
<sequence>MKNLQIVNASLSNDIYLASILKDGTMGMKRKEVTNEVLAAALTHIHKLQNRYDAFGVSFPTHDGDLLLTVVPLEKRDVVKIAAGKYELSEEDDSEDRQIKHDLNRAYEVVSDQLEDIKSRELEKSHLDNFIDYLVDQMNGDRVALEEAFMEDGEA</sequence>
<evidence type="ECO:0000313" key="1">
    <source>
        <dbReference type="EMBL" id="ACQ68956.1"/>
    </source>
</evidence>
<organism evidence="1 2">
    <name type="scientific">Exiguobacterium sp. (strain ATCC BAA-1283 / AT1b)</name>
    <dbReference type="NCBI Taxonomy" id="360911"/>
    <lineage>
        <taxon>Bacteria</taxon>
        <taxon>Bacillati</taxon>
        <taxon>Bacillota</taxon>
        <taxon>Bacilli</taxon>
        <taxon>Bacillales</taxon>
        <taxon>Bacillales Family XII. Incertae Sedis</taxon>
        <taxon>Exiguobacterium</taxon>
    </lineage>
</organism>
<accession>C4L0N8</accession>
<dbReference type="EMBL" id="CP001615">
    <property type="protein sequence ID" value="ACQ68956.1"/>
    <property type="molecule type" value="Genomic_DNA"/>
</dbReference>
<dbReference type="KEGG" id="eat:EAT1b_0021"/>
<keyword evidence="2" id="KW-1185">Reference proteome</keyword>
<name>C4L0N8_EXISA</name>
<dbReference type="Proteomes" id="UP000000716">
    <property type="component" value="Chromosome"/>
</dbReference>
<evidence type="ECO:0000313" key="2">
    <source>
        <dbReference type="Proteomes" id="UP000000716"/>
    </source>
</evidence>
<dbReference type="Pfam" id="PF24233">
    <property type="entry name" value="DUF7446"/>
    <property type="match status" value="1"/>
</dbReference>
<dbReference type="InterPro" id="IPR055869">
    <property type="entry name" value="DUF7446"/>
</dbReference>